<dbReference type="InParanoid" id="A0A3N4KRP7"/>
<evidence type="ECO:0000256" key="1">
    <source>
        <dbReference type="SAM" id="Coils"/>
    </source>
</evidence>
<feature type="region of interest" description="Disordered" evidence="2">
    <location>
        <begin position="39"/>
        <end position="549"/>
    </location>
</feature>
<dbReference type="GO" id="GO:0005737">
    <property type="term" value="C:cytoplasm"/>
    <property type="evidence" value="ECO:0007669"/>
    <property type="project" value="TreeGrafter"/>
</dbReference>
<keyword evidence="6" id="KW-1185">Reference proteome</keyword>
<feature type="compositionally biased region" description="Polar residues" evidence="2">
    <location>
        <begin position="353"/>
        <end position="376"/>
    </location>
</feature>
<feature type="compositionally biased region" description="Polar residues" evidence="2">
    <location>
        <begin position="704"/>
        <end position="716"/>
    </location>
</feature>
<feature type="compositionally biased region" description="Basic residues" evidence="2">
    <location>
        <begin position="777"/>
        <end position="789"/>
    </location>
</feature>
<feature type="compositionally biased region" description="Basic and acidic residues" evidence="2">
    <location>
        <begin position="494"/>
        <end position="507"/>
    </location>
</feature>
<evidence type="ECO:0000259" key="3">
    <source>
        <dbReference type="Pfam" id="PF13254"/>
    </source>
</evidence>
<evidence type="ECO:0000313" key="6">
    <source>
        <dbReference type="Proteomes" id="UP000277580"/>
    </source>
</evidence>
<dbReference type="GO" id="GO:0008154">
    <property type="term" value="P:actin polymerization or depolymerization"/>
    <property type="evidence" value="ECO:0007669"/>
    <property type="project" value="TreeGrafter"/>
</dbReference>
<feature type="compositionally biased region" description="Basic and acidic residues" evidence="2">
    <location>
        <begin position="91"/>
        <end position="105"/>
    </location>
</feature>
<organism evidence="5 6">
    <name type="scientific">Morchella conica CCBAS932</name>
    <dbReference type="NCBI Taxonomy" id="1392247"/>
    <lineage>
        <taxon>Eukaryota</taxon>
        <taxon>Fungi</taxon>
        <taxon>Dikarya</taxon>
        <taxon>Ascomycota</taxon>
        <taxon>Pezizomycotina</taxon>
        <taxon>Pezizomycetes</taxon>
        <taxon>Pezizales</taxon>
        <taxon>Morchellaceae</taxon>
        <taxon>Morchella</taxon>
    </lineage>
</organism>
<dbReference type="PANTHER" id="PTHR11977">
    <property type="entry name" value="VILLIN"/>
    <property type="match status" value="1"/>
</dbReference>
<evidence type="ECO:0000256" key="2">
    <source>
        <dbReference type="SAM" id="MobiDB-lite"/>
    </source>
</evidence>
<feature type="compositionally biased region" description="Polar residues" evidence="2">
    <location>
        <begin position="887"/>
        <end position="903"/>
    </location>
</feature>
<dbReference type="GO" id="GO:0051016">
    <property type="term" value="P:barbed-end actin filament capping"/>
    <property type="evidence" value="ECO:0007669"/>
    <property type="project" value="TreeGrafter"/>
</dbReference>
<feature type="coiled-coil region" evidence="1">
    <location>
        <begin position="8"/>
        <end position="35"/>
    </location>
</feature>
<dbReference type="Pfam" id="PF13254">
    <property type="entry name" value="DUF4045"/>
    <property type="match status" value="1"/>
</dbReference>
<dbReference type="GO" id="GO:0005546">
    <property type="term" value="F:phosphatidylinositol-4,5-bisphosphate binding"/>
    <property type="evidence" value="ECO:0007669"/>
    <property type="project" value="TreeGrafter"/>
</dbReference>
<dbReference type="Gene3D" id="3.40.20.10">
    <property type="entry name" value="Severin"/>
    <property type="match status" value="3"/>
</dbReference>
<dbReference type="InterPro" id="IPR057226">
    <property type="entry name" value="DUF7904"/>
</dbReference>
<feature type="compositionally biased region" description="Acidic residues" evidence="2">
    <location>
        <begin position="389"/>
        <end position="409"/>
    </location>
</feature>
<feature type="compositionally biased region" description="Polar residues" evidence="2">
    <location>
        <begin position="575"/>
        <end position="586"/>
    </location>
</feature>
<dbReference type="InterPro" id="IPR029006">
    <property type="entry name" value="ADF-H/Gelsolin-like_dom_sf"/>
</dbReference>
<feature type="compositionally biased region" description="Low complexity" evidence="2">
    <location>
        <begin position="261"/>
        <end position="277"/>
    </location>
</feature>
<feature type="compositionally biased region" description="Basic and acidic residues" evidence="2">
    <location>
        <begin position="39"/>
        <end position="53"/>
    </location>
</feature>
<dbReference type="SMART" id="SM00262">
    <property type="entry name" value="GEL"/>
    <property type="match status" value="3"/>
</dbReference>
<dbReference type="PANTHER" id="PTHR11977:SF133">
    <property type="entry name" value="DUF4045 DOMAIN-CONTAINING PROTEIN"/>
    <property type="match status" value="1"/>
</dbReference>
<sequence length="1385" mass="151229">MESDGDGVNEFLQRIRELGDKRDREDEERARKLEEEIIAGREARRARRDERARSLSPQKDSPLSAPLSLRSSVLEMSLSRPGTAEDTNGGNRREDSVESAMDKLTGRFSASTLTDAETSGNEQEKAPRTLSWQRRPKSFHSSVSRPTSLLYKPEEPQSEEEPEKRRSQIAQNLGSKDPSWFRQTPDRGATSGALRKTQDESMDLTAKMALPGMSSSFGGMLGKLGFEEDSTSEADRPALSKRDSNETLSSTSTFRGRSDSLHSASQLTSSTSSSGISRHTRGNSFTSSISARFDPSLVGGGFVSEDGFTRPPAMSPSQGRISPERKERTPSPTKGLGGFVQSALLKREGSINKRWSNSQQLGSLSRNSSTASNRHTYGNLREAAAAAAADEEEIEGDDLQDGETTEDESQLSQLSQVSQVEHSRGSSLSEPRLASPGTSGDIQLSPPPRSMSPPASPTKTFDQKRWSPTKSSWLESALKKGTDSNAPMKAYTPPKEKTQAKVIETKFPDPMATRPPTGPKPTSIGLKKPLSIPNIPPLRPSSIPDIPVLRPSGSLDTVKLNPEIGEKPVVPSSKPVFNSPMSNRTSVFEKPPPPPKETINFRAGLKPRSMTDAAGKGEHLPFLNAMTRLRSTKTNNYVPNNELKDRILAGKANLQATAGPQKNKAPDPLKEMVLSAKASLTQSERPIVPRPVESPMAAIVTRPRPSSFSAAKQNSAPGRLELKEKGPSLASRFNPGLANLLQRGPPPTSGRSESSNAAGSQQDDSEPSEGRQLTHMTKARARGPKRRAPTKFEASDALPAKGTSRSTPSAKEMFSSPIVKQQAPQTSPKPITPKPITFNKPFDVPKLSPKIETATGHPQFASAPKDAPKIEKVKPPTPAKSPLLKATSASSLREMFTQQSSGTKSPLSEKSLVLPEPSLSSSATSRISLLRRTSTNPNINELNEDEEPASIKTKSWEAPAISRTSSFVSRGDDDDDDDDDEDSLAPLENTRSRDEPSQIFGGFFKGPVTKTPRLDLDISGILMGNRKDTTEEVQSLKTELSEITGYGKLQPVPQEYENVLFDESMYVCIHTFKTQLGAKGTEVYLWSGDKVSEPAVEDALLFARKLARENDGKLIRLRQGRETSAFFQALGGIVTTRRGSRTKMITENPFVLCARHFMGSIAVDEVDCRASSLCSGFPFIVSAKGRVFLWKGKGSTAEEIGVARLVASEMSKGEVQEIDENSEPDMFFDILDGSSEDRASADYWHLKPAHTSYNTRLFRIDLESHAKVIEVSPYCQSDLNQSEIYVVDAFFELYIVLGANSQSKRPEFQSALQFAQDYAILAATVDDRPFIPVSSVIVGGAPREFKVLFRNWEDAKIPTSWQPSRKPSLRLVGLTAAMEAMKVIE</sequence>
<feature type="compositionally biased region" description="Polar residues" evidence="2">
    <location>
        <begin position="108"/>
        <end position="121"/>
    </location>
</feature>
<dbReference type="GO" id="GO:0051014">
    <property type="term" value="P:actin filament severing"/>
    <property type="evidence" value="ECO:0007669"/>
    <property type="project" value="TreeGrafter"/>
</dbReference>
<dbReference type="GO" id="GO:0015629">
    <property type="term" value="C:actin cytoskeleton"/>
    <property type="evidence" value="ECO:0007669"/>
    <property type="project" value="TreeGrafter"/>
</dbReference>
<dbReference type="PRINTS" id="PR00597">
    <property type="entry name" value="GELSOLIN"/>
</dbReference>
<evidence type="ECO:0008006" key="7">
    <source>
        <dbReference type="Google" id="ProtNLM"/>
    </source>
</evidence>
<evidence type="ECO:0000259" key="4">
    <source>
        <dbReference type="Pfam" id="PF25480"/>
    </source>
</evidence>
<dbReference type="OrthoDB" id="6375767at2759"/>
<reference evidence="5 6" key="1">
    <citation type="journal article" date="2018" name="Nat. Ecol. Evol.">
        <title>Pezizomycetes genomes reveal the molecular basis of ectomycorrhizal truffle lifestyle.</title>
        <authorList>
            <person name="Murat C."/>
            <person name="Payen T."/>
            <person name="Noel B."/>
            <person name="Kuo A."/>
            <person name="Morin E."/>
            <person name="Chen J."/>
            <person name="Kohler A."/>
            <person name="Krizsan K."/>
            <person name="Balestrini R."/>
            <person name="Da Silva C."/>
            <person name="Montanini B."/>
            <person name="Hainaut M."/>
            <person name="Levati E."/>
            <person name="Barry K.W."/>
            <person name="Belfiori B."/>
            <person name="Cichocki N."/>
            <person name="Clum A."/>
            <person name="Dockter R.B."/>
            <person name="Fauchery L."/>
            <person name="Guy J."/>
            <person name="Iotti M."/>
            <person name="Le Tacon F."/>
            <person name="Lindquist E.A."/>
            <person name="Lipzen A."/>
            <person name="Malagnac F."/>
            <person name="Mello A."/>
            <person name="Molinier V."/>
            <person name="Miyauchi S."/>
            <person name="Poulain J."/>
            <person name="Riccioni C."/>
            <person name="Rubini A."/>
            <person name="Sitrit Y."/>
            <person name="Splivallo R."/>
            <person name="Traeger S."/>
            <person name="Wang M."/>
            <person name="Zifcakova L."/>
            <person name="Wipf D."/>
            <person name="Zambonelli A."/>
            <person name="Paolocci F."/>
            <person name="Nowrousian M."/>
            <person name="Ottonello S."/>
            <person name="Baldrian P."/>
            <person name="Spatafora J.W."/>
            <person name="Henrissat B."/>
            <person name="Nagy L.G."/>
            <person name="Aury J.M."/>
            <person name="Wincker P."/>
            <person name="Grigoriev I.V."/>
            <person name="Bonfante P."/>
            <person name="Martin F.M."/>
        </authorList>
    </citation>
    <scope>NUCLEOTIDE SEQUENCE [LARGE SCALE GENOMIC DNA]</scope>
    <source>
        <strain evidence="5 6">CCBAS932</strain>
    </source>
</reference>
<feature type="domain" description="DUF4045" evidence="3">
    <location>
        <begin position="6"/>
        <end position="680"/>
    </location>
</feature>
<dbReference type="Proteomes" id="UP000277580">
    <property type="component" value="Unassembled WGS sequence"/>
</dbReference>
<feature type="compositionally biased region" description="Polar residues" evidence="2">
    <location>
        <begin position="246"/>
        <end position="255"/>
    </location>
</feature>
<dbReference type="InterPro" id="IPR007122">
    <property type="entry name" value="Villin/Gelsolin"/>
</dbReference>
<gene>
    <name evidence="5" type="ORF">P167DRAFT_573571</name>
</gene>
<feature type="region of interest" description="Disordered" evidence="2">
    <location>
        <begin position="658"/>
        <end position="1006"/>
    </location>
</feature>
<feature type="compositionally biased region" description="Pro residues" evidence="2">
    <location>
        <begin position="445"/>
        <end position="456"/>
    </location>
</feature>
<dbReference type="SUPFAM" id="SSF55753">
    <property type="entry name" value="Actin depolymerizing proteins"/>
    <property type="match status" value="3"/>
</dbReference>
<feature type="compositionally biased region" description="Low complexity" evidence="2">
    <location>
        <begin position="410"/>
        <end position="420"/>
    </location>
</feature>
<feature type="compositionally biased region" description="Polar residues" evidence="2">
    <location>
        <begin position="749"/>
        <end position="762"/>
    </location>
</feature>
<dbReference type="STRING" id="1392247.A0A3N4KRP7"/>
<evidence type="ECO:0000313" key="5">
    <source>
        <dbReference type="EMBL" id="RPB13187.1"/>
    </source>
</evidence>
<dbReference type="EMBL" id="ML119124">
    <property type="protein sequence ID" value="RPB13187.1"/>
    <property type="molecule type" value="Genomic_DNA"/>
</dbReference>
<name>A0A3N4KRP7_9PEZI</name>
<proteinExistence type="predicted"/>
<feature type="region of interest" description="Disordered" evidence="2">
    <location>
        <begin position="562"/>
        <end position="617"/>
    </location>
</feature>
<dbReference type="InterPro" id="IPR025118">
    <property type="entry name" value="DUF4045"/>
</dbReference>
<feature type="compositionally biased region" description="Basic and acidic residues" evidence="2">
    <location>
        <begin position="233"/>
        <end position="245"/>
    </location>
</feature>
<dbReference type="GO" id="GO:0051015">
    <property type="term" value="F:actin filament binding"/>
    <property type="evidence" value="ECO:0007669"/>
    <property type="project" value="InterPro"/>
</dbReference>
<dbReference type="Pfam" id="PF25480">
    <property type="entry name" value="DUF7904"/>
    <property type="match status" value="1"/>
</dbReference>
<keyword evidence="1" id="KW-0175">Coiled coil</keyword>
<feature type="compositionally biased region" description="Acidic residues" evidence="2">
    <location>
        <begin position="972"/>
        <end position="983"/>
    </location>
</feature>
<accession>A0A3N4KRP7</accession>
<feature type="compositionally biased region" description="Low complexity" evidence="2">
    <location>
        <begin position="904"/>
        <end position="935"/>
    </location>
</feature>
<feature type="domain" description="DUF7904" evidence="4">
    <location>
        <begin position="1040"/>
        <end position="1138"/>
    </location>
</feature>
<feature type="compositionally biased region" description="Low complexity" evidence="2">
    <location>
        <begin position="61"/>
        <end position="74"/>
    </location>
</feature>
<protein>
    <recommendedName>
        <fullName evidence="7">DUF4045 domain-containing protein</fullName>
    </recommendedName>
</protein>